<evidence type="ECO:0000313" key="1">
    <source>
        <dbReference type="EMBL" id="NMQ20695.1"/>
    </source>
</evidence>
<name>A0ABX1TMR3_9GAMM</name>
<reference evidence="1 2" key="1">
    <citation type="submission" date="2019-03" db="EMBL/GenBank/DDBJ databases">
        <title>Metabolic reconstructions from genomes of highly enriched 'Candidatus Accumulibacter' and 'Candidatus Competibacter' bioreactor populations.</title>
        <authorList>
            <person name="Annavajhala M.K."/>
            <person name="Welles L."/>
            <person name="Abbas B."/>
            <person name="Sorokin D."/>
            <person name="Park H."/>
            <person name="Van Loosdrecht M."/>
            <person name="Chandran K."/>
        </authorList>
    </citation>
    <scope>NUCLEOTIDE SEQUENCE [LARGE SCALE GENOMIC DNA]</scope>
    <source>
        <strain evidence="1 2">SBR_G</strain>
    </source>
</reference>
<gene>
    <name evidence="1" type="ORF">E4P82_16740</name>
</gene>
<protein>
    <recommendedName>
        <fullName evidence="3">Transposase IS4-like domain-containing protein</fullName>
    </recommendedName>
</protein>
<sequence length="92" mass="10462">MTALTRVRFAGYAWTVEHYHRGIKQYCGVERAQVRAARAQRNHIGLALRAFLRLEWHCHHAGISGFEAKTTIIRSAVQAYLTNPLYTLPPTA</sequence>
<accession>A0ABX1TMR3</accession>
<dbReference type="Proteomes" id="UP000760480">
    <property type="component" value="Unassembled WGS sequence"/>
</dbReference>
<comment type="caution">
    <text evidence="1">The sequence shown here is derived from an EMBL/GenBank/DDBJ whole genome shotgun (WGS) entry which is preliminary data.</text>
</comment>
<proteinExistence type="predicted"/>
<organism evidence="1 2">
    <name type="scientific">Candidatus Competibacter phosphatis</name>
    <dbReference type="NCBI Taxonomy" id="221280"/>
    <lineage>
        <taxon>Bacteria</taxon>
        <taxon>Pseudomonadati</taxon>
        <taxon>Pseudomonadota</taxon>
        <taxon>Gammaproteobacteria</taxon>
        <taxon>Candidatus Competibacteraceae</taxon>
        <taxon>Candidatus Competibacter</taxon>
    </lineage>
</organism>
<evidence type="ECO:0008006" key="3">
    <source>
        <dbReference type="Google" id="ProtNLM"/>
    </source>
</evidence>
<dbReference type="InterPro" id="IPR012337">
    <property type="entry name" value="RNaseH-like_sf"/>
</dbReference>
<dbReference type="EMBL" id="SPMZ01000058">
    <property type="protein sequence ID" value="NMQ20695.1"/>
    <property type="molecule type" value="Genomic_DNA"/>
</dbReference>
<keyword evidence="2" id="KW-1185">Reference proteome</keyword>
<dbReference type="SUPFAM" id="SSF53098">
    <property type="entry name" value="Ribonuclease H-like"/>
    <property type="match status" value="1"/>
</dbReference>
<evidence type="ECO:0000313" key="2">
    <source>
        <dbReference type="Proteomes" id="UP000760480"/>
    </source>
</evidence>